<gene>
    <name evidence="2" type="ORF">ACFSXZ_31715</name>
</gene>
<evidence type="ECO:0000313" key="2">
    <source>
        <dbReference type="EMBL" id="MFD2420907.1"/>
    </source>
</evidence>
<protein>
    <recommendedName>
        <fullName evidence="4">Glycoside hydrolase family 42 N-terminal domain-containing protein</fullName>
    </recommendedName>
</protein>
<proteinExistence type="predicted"/>
<name>A0ABW5G4C3_9PSEU</name>
<evidence type="ECO:0000256" key="1">
    <source>
        <dbReference type="SAM" id="MobiDB-lite"/>
    </source>
</evidence>
<dbReference type="SUPFAM" id="SSF51445">
    <property type="entry name" value="(Trans)glycosidases"/>
    <property type="match status" value="1"/>
</dbReference>
<dbReference type="InterPro" id="IPR051923">
    <property type="entry name" value="Glycosyl_Hydrolase_39"/>
</dbReference>
<dbReference type="PANTHER" id="PTHR12631:SF10">
    <property type="entry name" value="BETA-XYLOSIDASE-LIKE PROTEIN-RELATED"/>
    <property type="match status" value="1"/>
</dbReference>
<reference evidence="3" key="1">
    <citation type="journal article" date="2019" name="Int. J. Syst. Evol. Microbiol.">
        <title>The Global Catalogue of Microorganisms (GCM) 10K type strain sequencing project: providing services to taxonomists for standard genome sequencing and annotation.</title>
        <authorList>
            <consortium name="The Broad Institute Genomics Platform"/>
            <consortium name="The Broad Institute Genome Sequencing Center for Infectious Disease"/>
            <person name="Wu L."/>
            <person name="Ma J."/>
        </authorList>
    </citation>
    <scope>NUCLEOTIDE SEQUENCE [LARGE SCALE GENOMIC DNA]</scope>
    <source>
        <strain evidence="3">CGMCC 4.7645</strain>
    </source>
</reference>
<evidence type="ECO:0008006" key="4">
    <source>
        <dbReference type="Google" id="ProtNLM"/>
    </source>
</evidence>
<dbReference type="Proteomes" id="UP001597417">
    <property type="component" value="Unassembled WGS sequence"/>
</dbReference>
<comment type="caution">
    <text evidence="2">The sequence shown here is derived from an EMBL/GenBank/DDBJ whole genome shotgun (WGS) entry which is preliminary data.</text>
</comment>
<feature type="compositionally biased region" description="Polar residues" evidence="1">
    <location>
        <begin position="272"/>
        <end position="282"/>
    </location>
</feature>
<dbReference type="InterPro" id="IPR017853">
    <property type="entry name" value="GH"/>
</dbReference>
<accession>A0ABW5G4C3</accession>
<dbReference type="Gene3D" id="3.20.20.80">
    <property type="entry name" value="Glycosidases"/>
    <property type="match status" value="1"/>
</dbReference>
<keyword evidence="3" id="KW-1185">Reference proteome</keyword>
<organism evidence="2 3">
    <name type="scientific">Amycolatopsis pigmentata</name>
    <dbReference type="NCBI Taxonomy" id="450801"/>
    <lineage>
        <taxon>Bacteria</taxon>
        <taxon>Bacillati</taxon>
        <taxon>Actinomycetota</taxon>
        <taxon>Actinomycetes</taxon>
        <taxon>Pseudonocardiales</taxon>
        <taxon>Pseudonocardiaceae</taxon>
        <taxon>Amycolatopsis</taxon>
    </lineage>
</organism>
<dbReference type="PANTHER" id="PTHR12631">
    <property type="entry name" value="ALPHA-L-IDURONIDASE"/>
    <property type="match status" value="1"/>
</dbReference>
<dbReference type="RefSeq" id="WP_378269206.1">
    <property type="nucleotide sequence ID" value="NZ_JBHUKR010000021.1"/>
</dbReference>
<dbReference type="EMBL" id="JBHUKR010000021">
    <property type="protein sequence ID" value="MFD2420907.1"/>
    <property type="molecule type" value="Genomic_DNA"/>
</dbReference>
<feature type="region of interest" description="Disordered" evidence="1">
    <location>
        <begin position="272"/>
        <end position="291"/>
    </location>
</feature>
<evidence type="ECO:0000313" key="3">
    <source>
        <dbReference type="Proteomes" id="UP001597417"/>
    </source>
</evidence>
<sequence length="508" mass="56523">MSTVRDKDVPDKAAPEAAELPGFRLGVVRGVSYGLFGEPGEFMPQVRTLGAGLVRAYLYWGQIEPEPGRYTWDVVDALLKQCDGDEELWITVCSSSPWATRQPTDFLPPSPAHDTRTYGEFVGRLVRHCDGRVKYWQCDNEPSNAGLLWAGTAEEYVTHLKVMYREVKDADPKALVVLGGCGHDVFSAGEDSEPRRFFDHLASAGRGFFDLFSVNLYGDPAEVPRCLETAEGFMRAHGYTRPIVVGEYGGPMLFEFPEVNAVVEQIMVESFSETPESQSTSELQERAKQDTPERRAMAKLYERMPGLPPRLRMFMENCPDDLEAKRHRIAARQLVMRTLLAMSAGVRRSAFWSLAPEVPGPADPLQMMHLLVGKLSLLGYQDEALTVRYPAADTFALLAAELAGAETVRRLDAVEPSTVYAFRVDRTDREPLYVFWDHRDTFDGETQPPVTVSWPWPFPAATAVDALGGTPDVETGNGELRLSLSDTPVLVTAGRRNSTAKDQIRRAL</sequence>